<dbReference type="SUPFAM" id="SSF55608">
    <property type="entry name" value="Homing endonucleases"/>
    <property type="match status" value="2"/>
</dbReference>
<organism evidence="2">
    <name type="scientific">Percursaria percursa</name>
    <dbReference type="NCBI Taxonomy" id="153906"/>
    <lineage>
        <taxon>Eukaryota</taxon>
        <taxon>Viridiplantae</taxon>
        <taxon>Chlorophyta</taxon>
        <taxon>core chlorophytes</taxon>
        <taxon>Ulvophyceae</taxon>
        <taxon>OUU clade</taxon>
        <taxon>Ulvales</taxon>
        <taxon>Kornmanniaceae</taxon>
        <taxon>Percursaria</taxon>
    </lineage>
</organism>
<proteinExistence type="predicted"/>
<name>A0A8K1MXF7_9CHLO</name>
<dbReference type="EMBL" id="MZ911851">
    <property type="protein sequence ID" value="UCS09841.1"/>
    <property type="molecule type" value="Genomic_DNA"/>
</dbReference>
<dbReference type="InterPro" id="IPR004860">
    <property type="entry name" value="LAGLIDADG_dom"/>
</dbReference>
<evidence type="ECO:0000259" key="1">
    <source>
        <dbReference type="Pfam" id="PF00961"/>
    </source>
</evidence>
<evidence type="ECO:0000313" key="2">
    <source>
        <dbReference type="EMBL" id="UCS09841.1"/>
    </source>
</evidence>
<dbReference type="GO" id="GO:0004519">
    <property type="term" value="F:endonuclease activity"/>
    <property type="evidence" value="ECO:0007669"/>
    <property type="project" value="InterPro"/>
</dbReference>
<dbReference type="InterPro" id="IPR027434">
    <property type="entry name" value="Homing_endonucl"/>
</dbReference>
<protein>
    <recommendedName>
        <fullName evidence="1">Homing endonuclease LAGLIDADG domain-containing protein</fullName>
    </recommendedName>
</protein>
<accession>A0A8K1MXF7</accession>
<dbReference type="PANTHER" id="PTHR36181:SF2">
    <property type="entry name" value="INTRON-ENCODED ENDONUCLEASE AI3-RELATED"/>
    <property type="match status" value="1"/>
</dbReference>
<reference evidence="2" key="1">
    <citation type="submission" date="2021-08" db="EMBL/GenBank/DDBJ databases">
        <authorList>
            <person name="Liu F."/>
            <person name="Iii J.T.M."/>
            <person name="Wang H."/>
        </authorList>
    </citation>
    <scope>NUCLEOTIDE SEQUENCE</scope>
</reference>
<dbReference type="InterPro" id="IPR051289">
    <property type="entry name" value="LAGLIDADG_Endonuclease"/>
</dbReference>
<feature type="domain" description="Homing endonuclease LAGLIDADG" evidence="1">
    <location>
        <begin position="176"/>
        <end position="287"/>
    </location>
</feature>
<keyword evidence="2" id="KW-0496">Mitochondrion</keyword>
<dbReference type="AlphaFoldDB" id="A0A8K1MXF7"/>
<sequence>MIKKSLLINRVYQQETFTCNGYSTVKGSSETERRLTFQYNDYINVQALHKVHKNQTFLTWFIGFVEGDGSFIISHDKVYFDLTQDLKDIKLLYLIKNTLGFGKILTRTEKHRNVGVFYVTGKTNFIRLAHLFNGNLITSYKKKQFTEWLAVFNKQYNQEILLIDSNIKPCFISPWLSGFIDAEGCFAARVKNCHTSKLGKNLFIDFSIGQKDADVLQSIRNLFNIGTKYKKVRSTKEQRNIRFDPSWTGYIFYLSNKKKLIPLIKYLEKYPLKTKKRIDFHMWSRIHRLGIKKVHLTEPGLKYITKLCYEKKQVEKRSRKKIKEKLKIQSDLD</sequence>
<gene>
    <name evidence="2" type="primary">orf333</name>
</gene>
<dbReference type="Pfam" id="PF00961">
    <property type="entry name" value="LAGLIDADG_1"/>
    <property type="match status" value="2"/>
</dbReference>
<dbReference type="PANTHER" id="PTHR36181">
    <property type="entry name" value="INTRON-ENCODED ENDONUCLEASE AI3-RELATED"/>
    <property type="match status" value="1"/>
</dbReference>
<dbReference type="GO" id="GO:0005739">
    <property type="term" value="C:mitochondrion"/>
    <property type="evidence" value="ECO:0007669"/>
    <property type="project" value="UniProtKB-ARBA"/>
</dbReference>
<geneLocation type="mitochondrion" evidence="2"/>
<dbReference type="Gene3D" id="3.10.28.10">
    <property type="entry name" value="Homing endonucleases"/>
    <property type="match status" value="2"/>
</dbReference>
<feature type="domain" description="Homing endonuclease LAGLIDADG" evidence="1">
    <location>
        <begin position="62"/>
        <end position="150"/>
    </location>
</feature>